<name>A0A183F4G9_HELPZ</name>
<feature type="domain" description="MADF" evidence="1">
    <location>
        <begin position="35"/>
        <end position="139"/>
    </location>
</feature>
<dbReference type="GO" id="GO:0005634">
    <property type="term" value="C:nucleus"/>
    <property type="evidence" value="ECO:0007669"/>
    <property type="project" value="TreeGrafter"/>
</dbReference>
<dbReference type="GO" id="GO:0006357">
    <property type="term" value="P:regulation of transcription by RNA polymerase II"/>
    <property type="evidence" value="ECO:0007669"/>
    <property type="project" value="TreeGrafter"/>
</dbReference>
<protein>
    <submittedName>
        <fullName evidence="4">MADF domain-containing protein</fullName>
    </submittedName>
</protein>
<proteinExistence type="predicted"/>
<evidence type="ECO:0000259" key="1">
    <source>
        <dbReference type="PROSITE" id="PS51029"/>
    </source>
</evidence>
<dbReference type="OrthoDB" id="5863841at2759"/>
<dbReference type="InterPro" id="IPR039353">
    <property type="entry name" value="TF_Adf1"/>
</dbReference>
<dbReference type="InterPro" id="IPR006578">
    <property type="entry name" value="MADF-dom"/>
</dbReference>
<dbReference type="PANTHER" id="PTHR12243">
    <property type="entry name" value="MADF DOMAIN TRANSCRIPTION FACTOR"/>
    <property type="match status" value="1"/>
</dbReference>
<dbReference type="GO" id="GO:0005667">
    <property type="term" value="C:transcription regulator complex"/>
    <property type="evidence" value="ECO:0007669"/>
    <property type="project" value="TreeGrafter"/>
</dbReference>
<dbReference type="Gene3D" id="1.10.10.60">
    <property type="entry name" value="Homeodomain-like"/>
    <property type="match status" value="1"/>
</dbReference>
<keyword evidence="3" id="KW-1185">Reference proteome</keyword>
<sequence length="218" mass="25657">MKERHLFRLSAAMEYKKPKLEFEERQPLGPNEKFALIEIVRSFPEIWDEHNPAFKDSARKTQLWHMVRREMEGVHSREFQDLELQRAWKNLRDSYRRKRKEIQEFVARSSGSAASACVAIKKKSWPFYEAMEYMDSVIDQGCGTRVHRLKRKLSSGAESPELTVKNGCECGDSFDTLAVRLRELDELDVLAAEEFMYKINSLQLEISRKLLDIKRRGR</sequence>
<reference evidence="2 3" key="1">
    <citation type="submission" date="2018-11" db="EMBL/GenBank/DDBJ databases">
        <authorList>
            <consortium name="Pathogen Informatics"/>
        </authorList>
    </citation>
    <scope>NUCLEOTIDE SEQUENCE [LARGE SCALE GENOMIC DNA]</scope>
</reference>
<evidence type="ECO:0000313" key="2">
    <source>
        <dbReference type="EMBL" id="VDO19444.1"/>
    </source>
</evidence>
<evidence type="ECO:0000313" key="3">
    <source>
        <dbReference type="Proteomes" id="UP000050761"/>
    </source>
</evidence>
<accession>A0A183F4G9</accession>
<dbReference type="Pfam" id="PF10545">
    <property type="entry name" value="MADF_DNA_bdg"/>
    <property type="match status" value="1"/>
</dbReference>
<dbReference type="EMBL" id="UZAH01001022">
    <property type="protein sequence ID" value="VDO19444.1"/>
    <property type="molecule type" value="Genomic_DNA"/>
</dbReference>
<dbReference type="PANTHER" id="PTHR12243:SF69">
    <property type="entry name" value="SI:CH73-59F11.3"/>
    <property type="match status" value="1"/>
</dbReference>
<accession>A0A3P7U551</accession>
<dbReference type="Proteomes" id="UP000050761">
    <property type="component" value="Unassembled WGS sequence"/>
</dbReference>
<dbReference type="AlphaFoldDB" id="A0A183F4G9"/>
<organism evidence="3 4">
    <name type="scientific">Heligmosomoides polygyrus</name>
    <name type="common">Parasitic roundworm</name>
    <dbReference type="NCBI Taxonomy" id="6339"/>
    <lineage>
        <taxon>Eukaryota</taxon>
        <taxon>Metazoa</taxon>
        <taxon>Ecdysozoa</taxon>
        <taxon>Nematoda</taxon>
        <taxon>Chromadorea</taxon>
        <taxon>Rhabditida</taxon>
        <taxon>Rhabditina</taxon>
        <taxon>Rhabditomorpha</taxon>
        <taxon>Strongyloidea</taxon>
        <taxon>Heligmosomidae</taxon>
        <taxon>Heligmosomoides</taxon>
    </lineage>
</organism>
<dbReference type="SMART" id="SM00595">
    <property type="entry name" value="MADF"/>
    <property type="match status" value="1"/>
</dbReference>
<dbReference type="WBParaSite" id="HPBE_0000106101-mRNA-1">
    <property type="protein sequence ID" value="HPBE_0000106101-mRNA-1"/>
    <property type="gene ID" value="HPBE_0000106101"/>
</dbReference>
<gene>
    <name evidence="2" type="ORF">HPBE_LOCUS1062</name>
</gene>
<evidence type="ECO:0000313" key="4">
    <source>
        <dbReference type="WBParaSite" id="HPBE_0000106101-mRNA-1"/>
    </source>
</evidence>
<dbReference type="PROSITE" id="PS51029">
    <property type="entry name" value="MADF"/>
    <property type="match status" value="1"/>
</dbReference>
<reference evidence="4" key="2">
    <citation type="submission" date="2019-09" db="UniProtKB">
        <authorList>
            <consortium name="WormBaseParasite"/>
        </authorList>
    </citation>
    <scope>IDENTIFICATION</scope>
</reference>